<evidence type="ECO:0000256" key="2">
    <source>
        <dbReference type="ARBA" id="ARBA00023002"/>
    </source>
</evidence>
<reference evidence="4" key="2">
    <citation type="submission" date="2021-04" db="EMBL/GenBank/DDBJ databases">
        <authorList>
            <person name="Gilroy R."/>
        </authorList>
    </citation>
    <scope>NUCLEOTIDE SEQUENCE</scope>
    <source>
        <strain evidence="4">CHK187-11901</strain>
    </source>
</reference>
<organism evidence="4 5">
    <name type="scientific">Candidatus Merdibacter merdavium</name>
    <dbReference type="NCBI Taxonomy" id="2838692"/>
    <lineage>
        <taxon>Bacteria</taxon>
        <taxon>Bacillati</taxon>
        <taxon>Bacillota</taxon>
        <taxon>Erysipelotrichia</taxon>
        <taxon>Erysipelotrichales</taxon>
        <taxon>Erysipelotrichaceae</taxon>
        <taxon>Merdibacter</taxon>
    </lineage>
</organism>
<dbReference type="PANTHER" id="PTHR43673">
    <property type="entry name" value="NAD(P)H NITROREDUCTASE YDGI-RELATED"/>
    <property type="match status" value="1"/>
</dbReference>
<dbReference type="Gene3D" id="3.40.109.10">
    <property type="entry name" value="NADH Oxidase"/>
    <property type="match status" value="1"/>
</dbReference>
<dbReference type="GO" id="GO:0016491">
    <property type="term" value="F:oxidoreductase activity"/>
    <property type="evidence" value="ECO:0007669"/>
    <property type="project" value="UniProtKB-KW"/>
</dbReference>
<dbReference type="CDD" id="cd02062">
    <property type="entry name" value="Nitro_FMN_reductase"/>
    <property type="match status" value="1"/>
</dbReference>
<reference evidence="4" key="1">
    <citation type="journal article" date="2021" name="PeerJ">
        <title>Extensive microbial diversity within the chicken gut microbiome revealed by metagenomics and culture.</title>
        <authorList>
            <person name="Gilroy R."/>
            <person name="Ravi A."/>
            <person name="Getino M."/>
            <person name="Pursley I."/>
            <person name="Horton D.L."/>
            <person name="Alikhan N.F."/>
            <person name="Baker D."/>
            <person name="Gharbi K."/>
            <person name="Hall N."/>
            <person name="Watson M."/>
            <person name="Adriaenssens E.M."/>
            <person name="Foster-Nyarko E."/>
            <person name="Jarju S."/>
            <person name="Secka A."/>
            <person name="Antonio M."/>
            <person name="Oren A."/>
            <person name="Chaudhuri R.R."/>
            <person name="La Ragione R."/>
            <person name="Hildebrand F."/>
            <person name="Pallen M.J."/>
        </authorList>
    </citation>
    <scope>NUCLEOTIDE SEQUENCE</scope>
    <source>
        <strain evidence="4">CHK187-11901</strain>
    </source>
</reference>
<evidence type="ECO:0000259" key="3">
    <source>
        <dbReference type="Pfam" id="PF00881"/>
    </source>
</evidence>
<comment type="similarity">
    <text evidence="1">Belongs to the nitroreductase family.</text>
</comment>
<dbReference type="Pfam" id="PF00881">
    <property type="entry name" value="Nitroreductase"/>
    <property type="match status" value="1"/>
</dbReference>
<comment type="caution">
    <text evidence="4">The sequence shown here is derived from an EMBL/GenBank/DDBJ whole genome shotgun (WGS) entry which is preliminary data.</text>
</comment>
<dbReference type="Proteomes" id="UP000823896">
    <property type="component" value="Unassembled WGS sequence"/>
</dbReference>
<keyword evidence="2" id="KW-0560">Oxidoreductase</keyword>
<dbReference type="SUPFAM" id="SSF55469">
    <property type="entry name" value="FMN-dependent nitroreductase-like"/>
    <property type="match status" value="1"/>
</dbReference>
<dbReference type="InterPro" id="IPR029479">
    <property type="entry name" value="Nitroreductase"/>
</dbReference>
<evidence type="ECO:0000256" key="1">
    <source>
        <dbReference type="ARBA" id="ARBA00007118"/>
    </source>
</evidence>
<feature type="domain" description="Nitroreductase" evidence="3">
    <location>
        <begin position="8"/>
        <end position="158"/>
    </location>
</feature>
<protein>
    <submittedName>
        <fullName evidence="4">Nitroreductase family protein</fullName>
    </submittedName>
</protein>
<dbReference type="PANTHER" id="PTHR43673:SF10">
    <property type="entry name" value="NADH DEHYDROGENASE_NAD(P)H NITROREDUCTASE XCC3605-RELATED"/>
    <property type="match status" value="1"/>
</dbReference>
<gene>
    <name evidence="4" type="ORF">H9702_08155</name>
</gene>
<evidence type="ECO:0000313" key="5">
    <source>
        <dbReference type="Proteomes" id="UP000823896"/>
    </source>
</evidence>
<proteinExistence type="inferred from homology"/>
<dbReference type="EMBL" id="DWWM01000052">
    <property type="protein sequence ID" value="HJC37083.1"/>
    <property type="molecule type" value="Genomic_DNA"/>
</dbReference>
<name>A0A9D2NUQ6_9FIRM</name>
<dbReference type="AlphaFoldDB" id="A0A9D2NUQ6"/>
<evidence type="ECO:0000313" key="4">
    <source>
        <dbReference type="EMBL" id="HJC37083.1"/>
    </source>
</evidence>
<sequence length="178" mass="20160">MEFDALLEQRRSIRRYQARPVSKEQITQMIIAAQQAPTWKNSQTGRYHVVMSQPLLDQLKEQGLARFNAENTHDAQVLIVTTFVKDRSGFEKSGEASNELGNGWGCYDLGLQNMNLLLKAEELGLSTLIMGIRDADAIRRLLNIDESETIVSVISVGYRDIDPQKPQRKAVTDITTFY</sequence>
<accession>A0A9D2NUQ6</accession>
<dbReference type="InterPro" id="IPR000415">
    <property type="entry name" value="Nitroreductase-like"/>
</dbReference>